<keyword evidence="4" id="KW-0472">Membrane</keyword>
<dbReference type="Pfam" id="PF14322">
    <property type="entry name" value="SusD-like_3"/>
    <property type="match status" value="1"/>
</dbReference>
<dbReference type="RefSeq" id="WP_183208785.1">
    <property type="nucleotide sequence ID" value="NZ_JACIER010000009.1"/>
</dbReference>
<evidence type="ECO:0000256" key="5">
    <source>
        <dbReference type="ARBA" id="ARBA00023237"/>
    </source>
</evidence>
<evidence type="ECO:0000256" key="4">
    <source>
        <dbReference type="ARBA" id="ARBA00023136"/>
    </source>
</evidence>
<dbReference type="EMBL" id="JACIER010000009">
    <property type="protein sequence ID" value="MBB4044694.1"/>
    <property type="molecule type" value="Genomic_DNA"/>
</dbReference>
<dbReference type="Proteomes" id="UP000560658">
    <property type="component" value="Unassembled WGS sequence"/>
</dbReference>
<comment type="caution">
    <text evidence="8">The sequence shown here is derived from an EMBL/GenBank/DDBJ whole genome shotgun (WGS) entry which is preliminary data.</text>
</comment>
<feature type="domain" description="RagB/SusD" evidence="6">
    <location>
        <begin position="294"/>
        <end position="677"/>
    </location>
</feature>
<name>A0A840D5A9_9BACE</name>
<feature type="domain" description="SusD-like N-terminal" evidence="7">
    <location>
        <begin position="21"/>
        <end position="224"/>
    </location>
</feature>
<organism evidence="8 9">
    <name type="scientific">Bacteroides reticulotermitis</name>
    <dbReference type="NCBI Taxonomy" id="1133319"/>
    <lineage>
        <taxon>Bacteria</taxon>
        <taxon>Pseudomonadati</taxon>
        <taxon>Bacteroidota</taxon>
        <taxon>Bacteroidia</taxon>
        <taxon>Bacteroidales</taxon>
        <taxon>Bacteroidaceae</taxon>
        <taxon>Bacteroides</taxon>
    </lineage>
</organism>
<keyword evidence="5" id="KW-0998">Cell outer membrane</keyword>
<reference evidence="8" key="1">
    <citation type="submission" date="2020-08" db="EMBL/GenBank/DDBJ databases">
        <title>Genomic Encyclopedia of Type Strains, Phase IV (KMG-IV): sequencing the most valuable type-strain genomes for metagenomic binning, comparative biology and taxonomic classification.</title>
        <authorList>
            <person name="Goeker M."/>
        </authorList>
    </citation>
    <scope>NUCLEOTIDE SEQUENCE [LARGE SCALE GENOMIC DNA]</scope>
    <source>
        <strain evidence="8">DSM 105720</strain>
    </source>
</reference>
<evidence type="ECO:0000256" key="3">
    <source>
        <dbReference type="ARBA" id="ARBA00022729"/>
    </source>
</evidence>
<dbReference type="SUPFAM" id="SSF48452">
    <property type="entry name" value="TPR-like"/>
    <property type="match status" value="1"/>
</dbReference>
<evidence type="ECO:0000259" key="7">
    <source>
        <dbReference type="Pfam" id="PF14322"/>
    </source>
</evidence>
<proteinExistence type="inferred from homology"/>
<dbReference type="Gene3D" id="1.25.40.390">
    <property type="match status" value="1"/>
</dbReference>
<comment type="subcellular location">
    <subcellularLocation>
        <location evidence="1">Cell outer membrane</location>
    </subcellularLocation>
</comment>
<keyword evidence="3" id="KW-0732">Signal</keyword>
<dbReference type="InterPro" id="IPR012944">
    <property type="entry name" value="SusD_RagB_dom"/>
</dbReference>
<dbReference type="Pfam" id="PF07980">
    <property type="entry name" value="SusD_RagB"/>
    <property type="match status" value="1"/>
</dbReference>
<dbReference type="PROSITE" id="PS51257">
    <property type="entry name" value="PROKAR_LIPOPROTEIN"/>
    <property type="match status" value="1"/>
</dbReference>
<keyword evidence="9" id="KW-1185">Reference proteome</keyword>
<accession>A0A840D5A9</accession>
<dbReference type="AlphaFoldDB" id="A0A840D5A9"/>
<gene>
    <name evidence="8" type="ORF">GGR06_002489</name>
</gene>
<comment type="similarity">
    <text evidence="2">Belongs to the SusD family.</text>
</comment>
<evidence type="ECO:0000256" key="1">
    <source>
        <dbReference type="ARBA" id="ARBA00004442"/>
    </source>
</evidence>
<dbReference type="GO" id="GO:0009279">
    <property type="term" value="C:cell outer membrane"/>
    <property type="evidence" value="ECO:0007669"/>
    <property type="project" value="UniProtKB-SubCell"/>
</dbReference>
<evidence type="ECO:0000259" key="6">
    <source>
        <dbReference type="Pfam" id="PF07980"/>
    </source>
</evidence>
<evidence type="ECO:0008006" key="10">
    <source>
        <dbReference type="Google" id="ProtNLM"/>
    </source>
</evidence>
<dbReference type="InterPro" id="IPR011990">
    <property type="entry name" value="TPR-like_helical_dom_sf"/>
</dbReference>
<sequence>MKLRNIILIGLTGMTLASCNDFLDVDSPSSYSEEFVFTQKSEMNRVLNGVYASILVNDLYGNAYQRTFVLNSDVDMQIFTGSSDSPSDYACFNCNDQGSEIDKFWKAGYKAIEDANRFIYGMENSKLYNEKDAELMQMIGEAKCLRAMVYHDLTVMFGDVPFTFTAAAQLGNDYVVPVTKREDIQNNLIKDLESIAPKMNSSSNVTVERASKEFAWALIARIALSAGGYSLHPVADNASSYGVMSRPQDYQAYYRITKNYTDSIIKHSKHSLGDSYSDVFVKESNFNLITNGDPIFEIPFAKESTGNTGYIQGPTSTANAGYTLGKNVWGASSGNGRLSAFYRYSFKENDKRRDYLNGLWYYGNADKSLTQDSCLIRADYTVHNNKWSKLWANSGQFVNSSAGSTGINYPYMRFADVLLMHAEAVNELDGPTAEAQESLRRVRERAFDDKGLVAAYVSEAASSKEDFLNAVLDERKWEFAGENMRWRDLVRNNLYAREVVYSFLRYLSVALGNAGAYTGFEDEIAEHDGSYYLDNLPEEMYYHVLPQNAAWKVDPSAVYGYPYPNKTLDILYIYNPYKSASRPATSLVGFEGKTWLTASFYQWQSDSEPTNQCKYSFYGYIRRNTTGVIELVKDATTVPLGDKIPEISELPVVRYILPYPNAAIQRSAGAYKNYYGYK</sequence>
<protein>
    <recommendedName>
        <fullName evidence="10">RagB/SusD family nutrient uptake outer membrane protein</fullName>
    </recommendedName>
</protein>
<dbReference type="InterPro" id="IPR033985">
    <property type="entry name" value="SusD-like_N"/>
</dbReference>
<evidence type="ECO:0000313" key="8">
    <source>
        <dbReference type="EMBL" id="MBB4044694.1"/>
    </source>
</evidence>
<evidence type="ECO:0000313" key="9">
    <source>
        <dbReference type="Proteomes" id="UP000560658"/>
    </source>
</evidence>
<evidence type="ECO:0000256" key="2">
    <source>
        <dbReference type="ARBA" id="ARBA00006275"/>
    </source>
</evidence>